<comment type="caution">
    <text evidence="3">The sequence shown here is derived from an EMBL/GenBank/DDBJ whole genome shotgun (WGS) entry which is preliminary data.</text>
</comment>
<gene>
    <name evidence="3" type="ORF">POM88_024454</name>
</gene>
<dbReference type="AlphaFoldDB" id="A0AAD8I549"/>
<evidence type="ECO:0000259" key="2">
    <source>
        <dbReference type="Pfam" id="PF08268"/>
    </source>
</evidence>
<protein>
    <recommendedName>
        <fullName evidence="2">F-box associated beta-propeller type 3 domain-containing protein</fullName>
    </recommendedName>
</protein>
<accession>A0AAD8I549</accession>
<reference evidence="3" key="2">
    <citation type="submission" date="2023-05" db="EMBL/GenBank/DDBJ databases">
        <authorList>
            <person name="Schelkunov M.I."/>
        </authorList>
    </citation>
    <scope>NUCLEOTIDE SEQUENCE</scope>
    <source>
        <strain evidence="3">Hsosn_3</strain>
        <tissue evidence="3">Leaf</tissue>
    </source>
</reference>
<name>A0AAD8I549_9APIA</name>
<evidence type="ECO:0000256" key="1">
    <source>
        <dbReference type="SAM" id="MobiDB-lite"/>
    </source>
</evidence>
<dbReference type="InterPro" id="IPR013187">
    <property type="entry name" value="F-box-assoc_dom_typ3"/>
</dbReference>
<proteinExistence type="predicted"/>
<dbReference type="PANTHER" id="PTHR31672">
    <property type="entry name" value="BNACNNG10540D PROTEIN"/>
    <property type="match status" value="1"/>
</dbReference>
<feature type="compositionally biased region" description="Acidic residues" evidence="1">
    <location>
        <begin position="372"/>
        <end position="407"/>
    </location>
</feature>
<evidence type="ECO:0000313" key="3">
    <source>
        <dbReference type="EMBL" id="KAK1377710.1"/>
    </source>
</evidence>
<feature type="region of interest" description="Disordered" evidence="1">
    <location>
        <begin position="368"/>
        <end position="407"/>
    </location>
</feature>
<feature type="domain" description="F-box associated beta-propeller type 3" evidence="2">
    <location>
        <begin position="64"/>
        <end position="284"/>
    </location>
</feature>
<dbReference type="InterPro" id="IPR017451">
    <property type="entry name" value="F-box-assoc_interact_dom"/>
</dbReference>
<dbReference type="InterPro" id="IPR050796">
    <property type="entry name" value="SCF_F-box_component"/>
</dbReference>
<reference evidence="3" key="1">
    <citation type="submission" date="2023-02" db="EMBL/GenBank/DDBJ databases">
        <title>Genome of toxic invasive species Heracleum sosnowskyi carries increased number of genes despite the absence of recent whole-genome duplications.</title>
        <authorList>
            <person name="Schelkunov M."/>
            <person name="Shtratnikova V."/>
            <person name="Makarenko M."/>
            <person name="Klepikova A."/>
            <person name="Omelchenko D."/>
            <person name="Novikova G."/>
            <person name="Obukhova E."/>
            <person name="Bogdanov V."/>
            <person name="Penin A."/>
            <person name="Logacheva M."/>
        </authorList>
    </citation>
    <scope>NUCLEOTIDE SEQUENCE</scope>
    <source>
        <strain evidence="3">Hsosn_3</strain>
        <tissue evidence="3">Leaf</tissue>
    </source>
</reference>
<organism evidence="3 4">
    <name type="scientific">Heracleum sosnowskyi</name>
    <dbReference type="NCBI Taxonomy" id="360622"/>
    <lineage>
        <taxon>Eukaryota</taxon>
        <taxon>Viridiplantae</taxon>
        <taxon>Streptophyta</taxon>
        <taxon>Embryophyta</taxon>
        <taxon>Tracheophyta</taxon>
        <taxon>Spermatophyta</taxon>
        <taxon>Magnoliopsida</taxon>
        <taxon>eudicotyledons</taxon>
        <taxon>Gunneridae</taxon>
        <taxon>Pentapetalae</taxon>
        <taxon>asterids</taxon>
        <taxon>campanulids</taxon>
        <taxon>Apiales</taxon>
        <taxon>Apiaceae</taxon>
        <taxon>Apioideae</taxon>
        <taxon>apioid superclade</taxon>
        <taxon>Tordylieae</taxon>
        <taxon>Tordyliinae</taxon>
        <taxon>Heracleum</taxon>
    </lineage>
</organism>
<dbReference type="EMBL" id="JAUIZM010000006">
    <property type="protein sequence ID" value="KAK1377710.1"/>
    <property type="molecule type" value="Genomic_DNA"/>
</dbReference>
<dbReference type="PANTHER" id="PTHR31672:SF13">
    <property type="entry name" value="F-BOX PROTEIN CPR30-LIKE"/>
    <property type="match status" value="1"/>
</dbReference>
<dbReference type="NCBIfam" id="TIGR01640">
    <property type="entry name" value="F_box_assoc_1"/>
    <property type="match status" value="1"/>
</dbReference>
<dbReference type="Pfam" id="PF08268">
    <property type="entry name" value="FBA_3"/>
    <property type="match status" value="1"/>
</dbReference>
<keyword evidence="4" id="KW-1185">Reference proteome</keyword>
<sequence length="407" mass="46263">MTFPDFTSKDKYKTDETIISHLGYAITRPGADETLIVQDFDGVFQPNNTISLLNLRAAQPQSTINCPFSRQGQFRTKLVGCCRGLVCVSLAKYDRNFFSSKSFDESRPVTYLWNPATKQFTRLPPHIVHYDTMNEVVQGFGYDPVDDDLKIVRVVSYPVKVEVEEDVDEVQEVDSEVRVDVEVYSAKLNAWRKLEQNCLPQEIIEFQTSNYDICVNGILCCIAEGFSGIIAFDLNQEVFNCDVEFPVSGNYYRIISINDSTIGLITINEDGDEFNLWKLDDVECLRGGSGLEPSWSLMLGINVGFECMPLNYYNSGDLVLLIDGPVWVWYNPDKKEARNLPIKRYWRQIFRYTPSLVSIPGFEQVKWNALEGEGEGESEDEDESESGAEVEDEDDSESEVEEEDGSR</sequence>
<evidence type="ECO:0000313" key="4">
    <source>
        <dbReference type="Proteomes" id="UP001237642"/>
    </source>
</evidence>
<dbReference type="Proteomes" id="UP001237642">
    <property type="component" value="Unassembled WGS sequence"/>
</dbReference>